<evidence type="ECO:0000256" key="2">
    <source>
        <dbReference type="SAM" id="Phobius"/>
    </source>
</evidence>
<sequence length="211" mass="21051">MGVEREKRVGSWIVVVFVAIAAVLAVLAGCGDGDGDTPPAEGKPGIPEAAATEGASGNPGGSDNSGRGAKGIPVDLAQFNFSQGDPADAVVTDIRAQMARNCDEKKLPVDCVTVTKKAKNSAPTPTCSLAEDGTPVAKGYESFVGVDPPLPSAGIPPDATIESGGVITVYTKTCVPEGTSGSGTGQPTTTTTTTKPPATTAPPTTSRRNGG</sequence>
<dbReference type="RefSeq" id="WP_281878653.1">
    <property type="nucleotide sequence ID" value="NZ_AP026978.1"/>
</dbReference>
<keyword evidence="2" id="KW-1133">Transmembrane helix</keyword>
<evidence type="ECO:0000256" key="1">
    <source>
        <dbReference type="SAM" id="MobiDB-lite"/>
    </source>
</evidence>
<keyword evidence="2" id="KW-0472">Membrane</keyword>
<keyword evidence="2" id="KW-0812">Transmembrane</keyword>
<evidence type="ECO:0000313" key="3">
    <source>
        <dbReference type="EMBL" id="BDT98603.1"/>
    </source>
</evidence>
<proteinExistence type="predicted"/>
<dbReference type="EMBL" id="AP026978">
    <property type="protein sequence ID" value="BDT98603.1"/>
    <property type="molecule type" value="Genomic_DNA"/>
</dbReference>
<feature type="transmembrane region" description="Helical" evidence="2">
    <location>
        <begin position="12"/>
        <end position="29"/>
    </location>
</feature>
<feature type="compositionally biased region" description="Low complexity" evidence="1">
    <location>
        <begin position="185"/>
        <end position="211"/>
    </location>
</feature>
<gene>
    <name evidence="3" type="ORF">IFM12276_16320</name>
</gene>
<evidence type="ECO:0000313" key="4">
    <source>
        <dbReference type="Proteomes" id="UP001317870"/>
    </source>
</evidence>
<reference evidence="3 4" key="1">
    <citation type="submission" date="2022-11" db="EMBL/GenBank/DDBJ databases">
        <title>Genome Sequencing of Nocardia sp. ON39_IFM12276 and assembly.</title>
        <authorList>
            <person name="Shimojima M."/>
            <person name="Toyokawa M."/>
            <person name="Uesaka K."/>
        </authorList>
    </citation>
    <scope>NUCLEOTIDE SEQUENCE [LARGE SCALE GENOMIC DNA]</scope>
    <source>
        <strain evidence="3 4">IFM 12276</strain>
    </source>
</reference>
<organism evidence="3 4">
    <name type="scientific">Nocardia sputorum</name>
    <dbReference type="NCBI Taxonomy" id="2984338"/>
    <lineage>
        <taxon>Bacteria</taxon>
        <taxon>Bacillati</taxon>
        <taxon>Actinomycetota</taxon>
        <taxon>Actinomycetes</taxon>
        <taxon>Mycobacteriales</taxon>
        <taxon>Nocardiaceae</taxon>
        <taxon>Nocardia</taxon>
    </lineage>
</organism>
<name>A0ABM8CUG1_9NOCA</name>
<keyword evidence="4" id="KW-1185">Reference proteome</keyword>
<feature type="region of interest" description="Disordered" evidence="1">
    <location>
        <begin position="175"/>
        <end position="211"/>
    </location>
</feature>
<dbReference type="PROSITE" id="PS51257">
    <property type="entry name" value="PROKAR_LIPOPROTEIN"/>
    <property type="match status" value="1"/>
</dbReference>
<protein>
    <recommendedName>
        <fullName evidence="5">PASTA domain-containing protein</fullName>
    </recommendedName>
</protein>
<feature type="region of interest" description="Disordered" evidence="1">
    <location>
        <begin position="35"/>
        <end position="69"/>
    </location>
</feature>
<evidence type="ECO:0008006" key="5">
    <source>
        <dbReference type="Google" id="ProtNLM"/>
    </source>
</evidence>
<dbReference type="Proteomes" id="UP001317870">
    <property type="component" value="Chromosome"/>
</dbReference>
<accession>A0ABM8CUG1</accession>